<dbReference type="PANTHER" id="PTHR36181">
    <property type="entry name" value="INTRON-ENCODED ENDONUCLEASE AI3-RELATED"/>
    <property type="match status" value="1"/>
</dbReference>
<dbReference type="EMBL" id="MHKK01000008">
    <property type="protein sequence ID" value="OGY90554.1"/>
    <property type="molecule type" value="Genomic_DNA"/>
</dbReference>
<dbReference type="PANTHER" id="PTHR36181:SF2">
    <property type="entry name" value="INTRON-ENCODED ENDONUCLEASE AI3-RELATED"/>
    <property type="match status" value="1"/>
</dbReference>
<gene>
    <name evidence="2" type="ORF">A2677_01380</name>
</gene>
<dbReference type="AlphaFoldDB" id="A0A1G2BN37"/>
<organism evidence="2 3">
    <name type="scientific">Candidatus Komeilibacteria bacterium RIFCSPHIGHO2_01_FULL_52_14</name>
    <dbReference type="NCBI Taxonomy" id="1798549"/>
    <lineage>
        <taxon>Bacteria</taxon>
        <taxon>Candidatus Komeiliibacteriota</taxon>
    </lineage>
</organism>
<dbReference type="InterPro" id="IPR004860">
    <property type="entry name" value="LAGLIDADG_dom"/>
</dbReference>
<evidence type="ECO:0000313" key="2">
    <source>
        <dbReference type="EMBL" id="OGY90554.1"/>
    </source>
</evidence>
<dbReference type="Pfam" id="PF00961">
    <property type="entry name" value="LAGLIDADG_1"/>
    <property type="match status" value="1"/>
</dbReference>
<proteinExistence type="predicted"/>
<evidence type="ECO:0000259" key="1">
    <source>
        <dbReference type="Pfam" id="PF00961"/>
    </source>
</evidence>
<name>A0A1G2BN37_9BACT</name>
<accession>A0A1G2BN37</accession>
<comment type="caution">
    <text evidence="2">The sequence shown here is derived from an EMBL/GenBank/DDBJ whole genome shotgun (WGS) entry which is preliminary data.</text>
</comment>
<dbReference type="InterPro" id="IPR027434">
    <property type="entry name" value="Homing_endonucl"/>
</dbReference>
<sequence length="134" mass="15967">MAIYRDTRMTAQWKIIPEFHVSQRYSSRHVLDELVPFFRCGYVKANHATNPRDSTYVYVVRNRQDLLEKIISFFEEYPLRTEKSNDYRIFTKIVRSMDAGLHRTKAGAQKIIALAYSMNNRGHYRRRAMPKISF</sequence>
<dbReference type="Proteomes" id="UP000177817">
    <property type="component" value="Unassembled WGS sequence"/>
</dbReference>
<dbReference type="InterPro" id="IPR051289">
    <property type="entry name" value="LAGLIDADG_Endonuclease"/>
</dbReference>
<dbReference type="Gene3D" id="3.10.28.10">
    <property type="entry name" value="Homing endonucleases"/>
    <property type="match status" value="1"/>
</dbReference>
<dbReference type="GO" id="GO:0004519">
    <property type="term" value="F:endonuclease activity"/>
    <property type="evidence" value="ECO:0007669"/>
    <property type="project" value="InterPro"/>
</dbReference>
<dbReference type="SUPFAM" id="SSF55608">
    <property type="entry name" value="Homing endonucleases"/>
    <property type="match status" value="1"/>
</dbReference>
<evidence type="ECO:0000313" key="3">
    <source>
        <dbReference type="Proteomes" id="UP000177817"/>
    </source>
</evidence>
<protein>
    <recommendedName>
        <fullName evidence="1">Homing endonuclease LAGLIDADG domain-containing protein</fullName>
    </recommendedName>
</protein>
<reference evidence="2 3" key="1">
    <citation type="journal article" date="2016" name="Nat. Commun.">
        <title>Thousands of microbial genomes shed light on interconnected biogeochemical processes in an aquifer system.</title>
        <authorList>
            <person name="Anantharaman K."/>
            <person name="Brown C.T."/>
            <person name="Hug L.A."/>
            <person name="Sharon I."/>
            <person name="Castelle C.J."/>
            <person name="Probst A.J."/>
            <person name="Thomas B.C."/>
            <person name="Singh A."/>
            <person name="Wilkins M.J."/>
            <person name="Karaoz U."/>
            <person name="Brodie E.L."/>
            <person name="Williams K.H."/>
            <person name="Hubbard S.S."/>
            <person name="Banfield J.F."/>
        </authorList>
    </citation>
    <scope>NUCLEOTIDE SEQUENCE [LARGE SCALE GENOMIC DNA]</scope>
</reference>
<feature type="domain" description="Homing endonuclease LAGLIDADG" evidence="1">
    <location>
        <begin position="5"/>
        <end position="94"/>
    </location>
</feature>